<dbReference type="eggNOG" id="COG1086">
    <property type="taxonomic scope" value="Bacteria"/>
</dbReference>
<gene>
    <name evidence="4" type="ordered locus">Intca_2646</name>
</gene>
<keyword evidence="2" id="KW-0812">Transmembrane</keyword>
<protein>
    <submittedName>
        <fullName evidence="4">Polysaccharide biosynthesis protein CapD</fullName>
    </submittedName>
</protein>
<dbReference type="AlphaFoldDB" id="E6S8I9"/>
<feature type="domain" description="Ketoreductase" evidence="3">
    <location>
        <begin position="283"/>
        <end position="477"/>
    </location>
</feature>
<dbReference type="Pfam" id="PF02719">
    <property type="entry name" value="Polysacc_synt_2"/>
    <property type="match status" value="1"/>
</dbReference>
<accession>E6S8I9</accession>
<feature type="transmembrane region" description="Helical" evidence="2">
    <location>
        <begin position="12"/>
        <end position="33"/>
    </location>
</feature>
<evidence type="ECO:0000256" key="2">
    <source>
        <dbReference type="SAM" id="Phobius"/>
    </source>
</evidence>
<dbReference type="PANTHER" id="PTHR43318:SF1">
    <property type="entry name" value="POLYSACCHARIDE BIOSYNTHESIS PROTEIN EPSC-RELATED"/>
    <property type="match status" value="1"/>
</dbReference>
<evidence type="ECO:0000256" key="1">
    <source>
        <dbReference type="ARBA" id="ARBA00007430"/>
    </source>
</evidence>
<dbReference type="HOGENOM" id="CLU_013560_5_2_11"/>
<dbReference type="KEGG" id="ica:Intca_2646"/>
<name>E6S8I9_INTC7</name>
<dbReference type="RefSeq" id="WP_013493465.1">
    <property type="nucleotide sequence ID" value="NC_014830.1"/>
</dbReference>
<dbReference type="InterPro" id="IPR036291">
    <property type="entry name" value="NAD(P)-bd_dom_sf"/>
</dbReference>
<proteinExistence type="inferred from homology"/>
<evidence type="ECO:0000313" key="4">
    <source>
        <dbReference type="EMBL" id="ADU49151.1"/>
    </source>
</evidence>
<dbReference type="STRING" id="710696.Intca_2646"/>
<sequence length="603" mass="64954">MSISIFNDKRSLVIMWDALSWLVALLAFALVRFGMTLPGRVWQAALTYIVLAIVLQVVAGYHFHLYRGRSRLGSFDEVSLSALIVAGISVLVGGWYFITQPVFSRSLVITVPALAFVIMGAGRWAFRTASGNARRQRGQASAVPALVYGAGEAGHQVAQLVDFDDDAPYAIVGFLDDDPSKRFLRVRGRRVLGRGADLLDVAGATGAEVVIVAITHASPQLLQDLSDRCIDAGLNLVVVPPVREMIGGRVELDKLREFNVTDLLGRREIETSAAQISSYVSDKVVLITGAGGSIGSELARQVHALGPASLVLLDRDESALHAVQLSIDGSGLLDADNLVLCDIRDIDALAHVFDRHRPDVVFHAAALKHLPMLERFPEEGWKTNVLGTLNVLQCAVDVEVAHFVNVSTDKAADATSVLGQTKRLAERLTAWFGDETGRSYLSVRFGNVLGSRGSVLDTFRAQIDRGGPVTVTDPDVTRYFMTIPEACELVLQAGAIGAAGDVLVLDMGQPVRIVDVARRLIDESGRSVDITFTGLRQGEKLHEVLLSSAEQGRPTSHALITRVSAPPLDPVPLLADKVTESDLGDLVDERASTCTPPRPTSMP</sequence>
<feature type="transmembrane region" description="Helical" evidence="2">
    <location>
        <begin position="78"/>
        <end position="98"/>
    </location>
</feature>
<dbReference type="PANTHER" id="PTHR43318">
    <property type="entry name" value="UDP-N-ACETYLGLUCOSAMINE 4,6-DEHYDRATASE"/>
    <property type="match status" value="1"/>
</dbReference>
<dbReference type="EMBL" id="CP002343">
    <property type="protein sequence ID" value="ADU49151.1"/>
    <property type="molecule type" value="Genomic_DNA"/>
</dbReference>
<comment type="similarity">
    <text evidence="1">Belongs to the polysaccharide synthase family.</text>
</comment>
<dbReference type="InterPro" id="IPR057326">
    <property type="entry name" value="KR_dom"/>
</dbReference>
<evidence type="ECO:0000259" key="3">
    <source>
        <dbReference type="SMART" id="SM00822"/>
    </source>
</evidence>
<dbReference type="InterPro" id="IPR003869">
    <property type="entry name" value="Polysac_CapD-like"/>
</dbReference>
<dbReference type="SUPFAM" id="SSF51735">
    <property type="entry name" value="NAD(P)-binding Rossmann-fold domains"/>
    <property type="match status" value="2"/>
</dbReference>
<evidence type="ECO:0000313" key="5">
    <source>
        <dbReference type="Proteomes" id="UP000008914"/>
    </source>
</evidence>
<dbReference type="InterPro" id="IPR051203">
    <property type="entry name" value="Polysaccharide_Synthase-Rel"/>
</dbReference>
<dbReference type="SMART" id="SM00822">
    <property type="entry name" value="PKS_KR"/>
    <property type="match status" value="1"/>
</dbReference>
<dbReference type="CDD" id="cd05237">
    <property type="entry name" value="UDP_invert_4-6DH_SDR_e"/>
    <property type="match status" value="1"/>
</dbReference>
<reference evidence="4 5" key="1">
    <citation type="journal article" date="2010" name="Stand. Genomic Sci.">
        <title>Complete genome sequence of Intrasporangium calvum type strain (7 KIP).</title>
        <authorList>
            <person name="Del Rio T.G."/>
            <person name="Chertkov O."/>
            <person name="Yasawong M."/>
            <person name="Lucas S."/>
            <person name="Deshpande S."/>
            <person name="Cheng J.F."/>
            <person name="Detter C."/>
            <person name="Tapia R."/>
            <person name="Han C."/>
            <person name="Goodwin L."/>
            <person name="Pitluck S."/>
            <person name="Liolios K."/>
            <person name="Ivanova N."/>
            <person name="Mavromatis K."/>
            <person name="Pati A."/>
            <person name="Chen A."/>
            <person name="Palaniappan K."/>
            <person name="Land M."/>
            <person name="Hauser L."/>
            <person name="Chang Y.J."/>
            <person name="Jeffries C.D."/>
            <person name="Rohde M."/>
            <person name="Pukall R."/>
            <person name="Sikorski J."/>
            <person name="Goker M."/>
            <person name="Woyke T."/>
            <person name="Bristow J."/>
            <person name="Eisen J.A."/>
            <person name="Markowitz V."/>
            <person name="Hugenholtz P."/>
            <person name="Kyrpides N.C."/>
            <person name="Klenk H.P."/>
            <person name="Lapidus A."/>
        </authorList>
    </citation>
    <scope>NUCLEOTIDE SEQUENCE [LARGE SCALE GENOMIC DNA]</scope>
    <source>
        <strain evidence="5">ATCC 23552 / DSM 43043 / JCM 3097 / NBRC 12989 / 7 KIP</strain>
    </source>
</reference>
<keyword evidence="2" id="KW-0472">Membrane</keyword>
<organism evidence="4 5">
    <name type="scientific">Intrasporangium calvum (strain ATCC 23552 / DSM 43043 / JCM 3097 / NBRC 12989 / NCIMB 10167 / NRRL B-3866 / 7 KIP)</name>
    <dbReference type="NCBI Taxonomy" id="710696"/>
    <lineage>
        <taxon>Bacteria</taxon>
        <taxon>Bacillati</taxon>
        <taxon>Actinomycetota</taxon>
        <taxon>Actinomycetes</taxon>
        <taxon>Micrococcales</taxon>
        <taxon>Intrasporangiaceae</taxon>
        <taxon>Intrasporangium</taxon>
    </lineage>
</organism>
<dbReference type="Proteomes" id="UP000008914">
    <property type="component" value="Chromosome"/>
</dbReference>
<dbReference type="Gene3D" id="3.40.50.720">
    <property type="entry name" value="NAD(P)-binding Rossmann-like Domain"/>
    <property type="match status" value="2"/>
</dbReference>
<feature type="transmembrane region" description="Helical" evidence="2">
    <location>
        <begin position="45"/>
        <end position="66"/>
    </location>
</feature>
<keyword evidence="5" id="KW-1185">Reference proteome</keyword>
<dbReference type="Pfam" id="PF13727">
    <property type="entry name" value="CoA_binding_3"/>
    <property type="match status" value="1"/>
</dbReference>
<feature type="transmembrane region" description="Helical" evidence="2">
    <location>
        <begin position="104"/>
        <end position="126"/>
    </location>
</feature>
<keyword evidence="2" id="KW-1133">Transmembrane helix</keyword>